<feature type="region of interest" description="Disordered" evidence="1">
    <location>
        <begin position="157"/>
        <end position="191"/>
    </location>
</feature>
<proteinExistence type="predicted"/>
<dbReference type="EMBL" id="JASCZI010030504">
    <property type="protein sequence ID" value="MED6123194.1"/>
    <property type="molecule type" value="Genomic_DNA"/>
</dbReference>
<evidence type="ECO:0000256" key="1">
    <source>
        <dbReference type="SAM" id="MobiDB-lite"/>
    </source>
</evidence>
<feature type="non-terminal residue" evidence="2">
    <location>
        <position position="1"/>
    </location>
</feature>
<organism evidence="2 3">
    <name type="scientific">Stylosanthes scabra</name>
    <dbReference type="NCBI Taxonomy" id="79078"/>
    <lineage>
        <taxon>Eukaryota</taxon>
        <taxon>Viridiplantae</taxon>
        <taxon>Streptophyta</taxon>
        <taxon>Embryophyta</taxon>
        <taxon>Tracheophyta</taxon>
        <taxon>Spermatophyta</taxon>
        <taxon>Magnoliopsida</taxon>
        <taxon>eudicotyledons</taxon>
        <taxon>Gunneridae</taxon>
        <taxon>Pentapetalae</taxon>
        <taxon>rosids</taxon>
        <taxon>fabids</taxon>
        <taxon>Fabales</taxon>
        <taxon>Fabaceae</taxon>
        <taxon>Papilionoideae</taxon>
        <taxon>50 kb inversion clade</taxon>
        <taxon>dalbergioids sensu lato</taxon>
        <taxon>Dalbergieae</taxon>
        <taxon>Pterocarpus clade</taxon>
        <taxon>Stylosanthes</taxon>
    </lineage>
</organism>
<comment type="caution">
    <text evidence="2">The sequence shown here is derived from an EMBL/GenBank/DDBJ whole genome shotgun (WGS) entry which is preliminary data.</text>
</comment>
<protein>
    <submittedName>
        <fullName evidence="2">Uncharacterized protein</fullName>
    </submittedName>
</protein>
<reference evidence="2 3" key="1">
    <citation type="journal article" date="2023" name="Plants (Basel)">
        <title>Bridging the Gap: Combining Genomics and Transcriptomics Approaches to Understand Stylosanthes scabra, an Orphan Legume from the Brazilian Caatinga.</title>
        <authorList>
            <person name="Ferreira-Neto J.R.C."/>
            <person name="da Silva M.D."/>
            <person name="Binneck E."/>
            <person name="de Melo N.F."/>
            <person name="da Silva R.H."/>
            <person name="de Melo A.L.T.M."/>
            <person name="Pandolfi V."/>
            <person name="Bustamante F.O."/>
            <person name="Brasileiro-Vidal A.C."/>
            <person name="Benko-Iseppon A.M."/>
        </authorList>
    </citation>
    <scope>NUCLEOTIDE SEQUENCE [LARGE SCALE GENOMIC DNA]</scope>
    <source>
        <tissue evidence="2">Leaves</tissue>
    </source>
</reference>
<sequence>THGKNLRSAAAKEQLAGNQSRGAASISETILVGFLNLTQTFPYDRGINNYSYPTESPTHNLTEFCGIRSNKKSHVRSIDLGDLIMQYQKTKPGLGLWLSIEPSGRRQLNMTTLNAVSDVANSVHADKGCFIKVYKGFVQHNYYHTIAVVALKSPSSSTAEAAENSPIPNVQAAEIELSQPNYDEAQDSQQV</sequence>
<keyword evidence="3" id="KW-1185">Reference proteome</keyword>
<name>A0ABU6RH65_9FABA</name>
<evidence type="ECO:0000313" key="3">
    <source>
        <dbReference type="Proteomes" id="UP001341840"/>
    </source>
</evidence>
<accession>A0ABU6RH65</accession>
<evidence type="ECO:0000313" key="2">
    <source>
        <dbReference type="EMBL" id="MED6123194.1"/>
    </source>
</evidence>
<dbReference type="Proteomes" id="UP001341840">
    <property type="component" value="Unassembled WGS sequence"/>
</dbReference>
<gene>
    <name evidence="2" type="ORF">PIB30_046872</name>
</gene>